<dbReference type="EMBL" id="KP790011">
    <property type="protein sequence ID" value="AKC03076.1"/>
    <property type="molecule type" value="Genomic_DNA"/>
</dbReference>
<organism evidence="1 2">
    <name type="scientific">Gordonia phage Gsput1</name>
    <dbReference type="NCBI Taxonomy" id="1622193"/>
    <lineage>
        <taxon>Viruses</taxon>
        <taxon>Duplodnaviria</taxon>
        <taxon>Heunggongvirae</taxon>
        <taxon>Uroviricota</taxon>
        <taxon>Caudoviricetes</taxon>
        <taxon>Ruthgordonvirinae</taxon>
        <taxon>Gesputvirus</taxon>
        <taxon>Gesputvirus gsput1</taxon>
    </lineage>
</organism>
<dbReference type="Proteomes" id="UP000033018">
    <property type="component" value="Segment"/>
</dbReference>
<dbReference type="KEGG" id="vg:28800890"/>
<dbReference type="OrthoDB" id="34428at10239"/>
<reference evidence="1 2" key="1">
    <citation type="journal article" date="2015" name="Sci. Rep.">
        <title>Bacteriophages of wastewater foaming-associated filamentous Gordonia reduce host levels in raw activated sludge.</title>
        <authorList>
            <person name="Liu M."/>
            <person name="Gill J.J."/>
            <person name="Young R."/>
            <person name="Summer E.J."/>
        </authorList>
    </citation>
    <scope>NUCLEOTIDE SEQUENCE [LARGE SCALE GENOMIC DNA]</scope>
</reference>
<dbReference type="RefSeq" id="YP_009275737.1">
    <property type="nucleotide sequence ID" value="NC_030932.1"/>
</dbReference>
<name>A0A0E3T697_9CAUD</name>
<sequence>MATLRQIVEDTAEIVAALRSSLVQSRAAVPDDAEADESRKVFSFGPKAPCDVDTLDLADREAATLIAWAEFGAYVRIADVWRYRLGPLAGQPRGLLYDDLRPVLIATDLLLDEFDHGWHDEQFEAVMRRRRRATLRRHRWLAATFSADEDEADAEENSGQLGLNII</sequence>
<dbReference type="GeneID" id="28800890"/>
<gene>
    <name evidence="1" type="ORF">Gsput1_51</name>
</gene>
<keyword evidence="2" id="KW-1185">Reference proteome</keyword>
<protein>
    <submittedName>
        <fullName evidence="1">Uncharacterized protein</fullName>
    </submittedName>
</protein>
<proteinExistence type="predicted"/>
<accession>A0A0E3T697</accession>
<evidence type="ECO:0000313" key="1">
    <source>
        <dbReference type="EMBL" id="AKC03076.1"/>
    </source>
</evidence>
<evidence type="ECO:0000313" key="2">
    <source>
        <dbReference type="Proteomes" id="UP000033018"/>
    </source>
</evidence>